<dbReference type="SUPFAM" id="SSF56059">
    <property type="entry name" value="Glutathione synthetase ATP-binding domain-like"/>
    <property type="match status" value="1"/>
</dbReference>
<reference evidence="2" key="1">
    <citation type="submission" date="2018-06" db="EMBL/GenBank/DDBJ databases">
        <authorList>
            <person name="Zhirakovskaya E."/>
        </authorList>
    </citation>
    <scope>NUCLEOTIDE SEQUENCE</scope>
</reference>
<organism evidence="2">
    <name type="scientific">hydrothermal vent metagenome</name>
    <dbReference type="NCBI Taxonomy" id="652676"/>
    <lineage>
        <taxon>unclassified sequences</taxon>
        <taxon>metagenomes</taxon>
        <taxon>ecological metagenomes</taxon>
    </lineage>
</organism>
<proteinExistence type="predicted"/>
<dbReference type="InterPro" id="IPR003806">
    <property type="entry name" value="ATP-grasp_PylC-type"/>
</dbReference>
<protein>
    <recommendedName>
        <fullName evidence="1">ATP-grasp fold PylC-type domain-containing protein</fullName>
    </recommendedName>
</protein>
<name>A0A3B1BV66_9ZZZZ</name>
<dbReference type="Gene3D" id="3.30.470.20">
    <property type="entry name" value="ATP-grasp fold, B domain"/>
    <property type="match status" value="1"/>
</dbReference>
<dbReference type="Pfam" id="PF02655">
    <property type="entry name" value="ATP-grasp_3"/>
    <property type="match status" value="1"/>
</dbReference>
<sequence length="244" mass="26124">MGYSSFEKPVLLIGSNIRFLAENAVCHGHHIFTVDHYGDWDTRKLGPNRSIVRDTDEDYSIESLVNLAKGIDNCGIVFGPGFENDIKAVLSLKKTGALIGCGADSIRKARNPESLALAASTWGFKYARISLLEPENISSEKWLCKPINGMGGAGIVVAGLSSPIETGPVYFQRFIKGMPSSAAVVSDGSSATVLGVMTQIVGDESLGADGFRFAGNVHPHPFTDDIIDQVTIMAESLTLEFDLA</sequence>
<accession>A0A3B1BV66</accession>
<evidence type="ECO:0000259" key="1">
    <source>
        <dbReference type="Pfam" id="PF02655"/>
    </source>
</evidence>
<feature type="non-terminal residue" evidence="2">
    <location>
        <position position="244"/>
    </location>
</feature>
<feature type="domain" description="ATP-grasp fold PylC-type" evidence="1">
    <location>
        <begin position="138"/>
        <end position="237"/>
    </location>
</feature>
<dbReference type="GO" id="GO:0005524">
    <property type="term" value="F:ATP binding"/>
    <property type="evidence" value="ECO:0007669"/>
    <property type="project" value="InterPro"/>
</dbReference>
<dbReference type="EMBL" id="UOGB01000229">
    <property type="protein sequence ID" value="VAX22196.1"/>
    <property type="molecule type" value="Genomic_DNA"/>
</dbReference>
<dbReference type="GO" id="GO:0046872">
    <property type="term" value="F:metal ion binding"/>
    <property type="evidence" value="ECO:0007669"/>
    <property type="project" value="InterPro"/>
</dbReference>
<gene>
    <name evidence="2" type="ORF">MNBD_NITROSPINAE03-645</name>
</gene>
<evidence type="ECO:0000313" key="2">
    <source>
        <dbReference type="EMBL" id="VAX22196.1"/>
    </source>
</evidence>
<dbReference type="AlphaFoldDB" id="A0A3B1BV66"/>